<name>A0AAW9R7Q7_9GAMM</name>
<dbReference type="EMBL" id="JAZHOG010000003">
    <property type="protein sequence ID" value="MEJ8567287.1"/>
    <property type="molecule type" value="Genomic_DNA"/>
</dbReference>
<comment type="caution">
    <text evidence="3">The sequence shown here is derived from an EMBL/GenBank/DDBJ whole genome shotgun (WGS) entry which is preliminary data.</text>
</comment>
<dbReference type="Proteomes" id="UP001359886">
    <property type="component" value="Unassembled WGS sequence"/>
</dbReference>
<dbReference type="Pfam" id="PF11695">
    <property type="entry name" value="DUF3291"/>
    <property type="match status" value="1"/>
</dbReference>
<accession>A0AAW9R7Q7</accession>
<gene>
    <name evidence="3" type="ORF">V3330_06575</name>
</gene>
<dbReference type="RefSeq" id="WP_354694600.1">
    <property type="nucleotide sequence ID" value="NZ_JAZHOG010000003.1"/>
</dbReference>
<proteinExistence type="predicted"/>
<evidence type="ECO:0000313" key="3">
    <source>
        <dbReference type="EMBL" id="MEJ8567287.1"/>
    </source>
</evidence>
<evidence type="ECO:0000259" key="2">
    <source>
        <dbReference type="Pfam" id="PF11695"/>
    </source>
</evidence>
<dbReference type="InterPro" id="IPR021708">
    <property type="entry name" value="DUF3291"/>
</dbReference>
<reference evidence="3 4" key="1">
    <citation type="submission" date="2024-02" db="EMBL/GenBank/DDBJ databases">
        <title>A novel Wenzhouxiangellaceae bacterium, isolated from coastal sediments.</title>
        <authorList>
            <person name="Du Z.-J."/>
            <person name="Ye Y.-Q."/>
            <person name="Zhang X.-Y."/>
        </authorList>
    </citation>
    <scope>NUCLEOTIDE SEQUENCE [LARGE SCALE GENOMIC DNA]</scope>
    <source>
        <strain evidence="3 4">CH-27</strain>
    </source>
</reference>
<evidence type="ECO:0000313" key="4">
    <source>
        <dbReference type="Proteomes" id="UP001359886"/>
    </source>
</evidence>
<feature type="region of interest" description="Disordered" evidence="1">
    <location>
        <begin position="136"/>
        <end position="165"/>
    </location>
</feature>
<sequence length="165" mass="18657">MPRYELAQLNIARLAAPLDSPQLADFVANLDRINTLAEASPGFVWRLQTEEGDATGIRDFGEEYIVNLSVWEDVQSLHDYVYRTAHTEVLARRREWFERMDEAYAVLWWVEAGHRPDTAEARERLEQLRAHGPTPAAFTFKQAFPPPSGRPGESADGFADPCPAT</sequence>
<dbReference type="SUPFAM" id="SSF54909">
    <property type="entry name" value="Dimeric alpha+beta barrel"/>
    <property type="match status" value="1"/>
</dbReference>
<keyword evidence="4" id="KW-1185">Reference proteome</keyword>
<evidence type="ECO:0000256" key="1">
    <source>
        <dbReference type="SAM" id="MobiDB-lite"/>
    </source>
</evidence>
<dbReference type="AlphaFoldDB" id="A0AAW9R7Q7"/>
<organism evidence="3 4">
    <name type="scientific">Elongatibacter sediminis</name>
    <dbReference type="NCBI Taxonomy" id="3119006"/>
    <lineage>
        <taxon>Bacteria</taxon>
        <taxon>Pseudomonadati</taxon>
        <taxon>Pseudomonadota</taxon>
        <taxon>Gammaproteobacteria</taxon>
        <taxon>Chromatiales</taxon>
        <taxon>Wenzhouxiangellaceae</taxon>
        <taxon>Elongatibacter</taxon>
    </lineage>
</organism>
<protein>
    <submittedName>
        <fullName evidence="3">DUF3291 domain-containing protein</fullName>
    </submittedName>
</protein>
<feature type="domain" description="DUF3291" evidence="2">
    <location>
        <begin position="6"/>
        <end position="142"/>
    </location>
</feature>
<dbReference type="InterPro" id="IPR011008">
    <property type="entry name" value="Dimeric_a/b-barrel"/>
</dbReference>